<dbReference type="Proteomes" id="UP000054805">
    <property type="component" value="Unassembled WGS sequence"/>
</dbReference>
<reference evidence="3 4" key="1">
    <citation type="submission" date="2015-01" db="EMBL/GenBank/DDBJ databases">
        <title>Evolution of Trichinella species and genotypes.</title>
        <authorList>
            <person name="Korhonen P.K."/>
            <person name="Edoardo P."/>
            <person name="Giuseppe L.R."/>
            <person name="Gasser R.B."/>
        </authorList>
    </citation>
    <scope>NUCLEOTIDE SEQUENCE [LARGE SCALE GENOMIC DNA]</scope>
    <source>
        <strain evidence="2">ISS176</strain>
        <strain evidence="1">ISS588</strain>
    </source>
</reference>
<evidence type="ECO:0000313" key="1">
    <source>
        <dbReference type="EMBL" id="KRZ20567.1"/>
    </source>
</evidence>
<evidence type="ECO:0000313" key="3">
    <source>
        <dbReference type="Proteomes" id="UP000054805"/>
    </source>
</evidence>
<dbReference type="Proteomes" id="UP000054826">
    <property type="component" value="Unassembled WGS sequence"/>
</dbReference>
<accession>A0A0V1K5I8</accession>
<dbReference type="EMBL" id="JYDV01000014">
    <property type="protein sequence ID" value="KRZ42496.1"/>
    <property type="molecule type" value="Genomic_DNA"/>
</dbReference>
<gene>
    <name evidence="1" type="ORF">T4B_1276</name>
    <name evidence="2" type="ORF">T4C_6610</name>
</gene>
<dbReference type="AlphaFoldDB" id="A0A0V1K5I8"/>
<dbReference type="EMBL" id="JYDS01000236">
    <property type="protein sequence ID" value="KRZ20567.1"/>
    <property type="molecule type" value="Genomic_DNA"/>
</dbReference>
<comment type="caution">
    <text evidence="2">The sequence shown here is derived from an EMBL/GenBank/DDBJ whole genome shotgun (WGS) entry which is preliminary data.</text>
</comment>
<evidence type="ECO:0000313" key="2">
    <source>
        <dbReference type="EMBL" id="KRZ42496.1"/>
    </source>
</evidence>
<sequence>MSKVPEPAEHTNSIEYCALGTLDVVELYAYWHSCGEDGPPILQSTFLLNNRRPRHWLIASLYSFSACILQGKCHRNCTVKHESGIRASQLGEQSDTS</sequence>
<protein>
    <submittedName>
        <fullName evidence="2">Uncharacterized protein</fullName>
    </submittedName>
</protein>
<proteinExistence type="predicted"/>
<organism evidence="2 4">
    <name type="scientific">Trichinella pseudospiralis</name>
    <name type="common">Parasitic roundworm</name>
    <dbReference type="NCBI Taxonomy" id="6337"/>
    <lineage>
        <taxon>Eukaryota</taxon>
        <taxon>Metazoa</taxon>
        <taxon>Ecdysozoa</taxon>
        <taxon>Nematoda</taxon>
        <taxon>Enoplea</taxon>
        <taxon>Dorylaimia</taxon>
        <taxon>Trichinellida</taxon>
        <taxon>Trichinellidae</taxon>
        <taxon>Trichinella</taxon>
    </lineage>
</organism>
<evidence type="ECO:0000313" key="4">
    <source>
        <dbReference type="Proteomes" id="UP000054826"/>
    </source>
</evidence>
<name>A0A0V1K5I8_TRIPS</name>
<keyword evidence="3" id="KW-1185">Reference proteome</keyword>